<dbReference type="InterPro" id="IPR014730">
    <property type="entry name" value="ETF_a/b_N"/>
</dbReference>
<reference evidence="3 4" key="1">
    <citation type="journal article" date="2016" name="Environ. Microbiol.">
        <title>Genomic resolution of a cold subsurface aquifer community provides metabolic insights for novel microbes adapted to high CO concentrations.</title>
        <authorList>
            <person name="Probst A.J."/>
            <person name="Castelle C.J."/>
            <person name="Singh A."/>
            <person name="Brown C.T."/>
            <person name="Anantharaman K."/>
            <person name="Sharon I."/>
            <person name="Hug L.A."/>
            <person name="Burstein D."/>
            <person name="Emerson J.B."/>
            <person name="Thomas B.C."/>
            <person name="Banfield J.F."/>
        </authorList>
    </citation>
    <scope>NUCLEOTIDE SEQUENCE [LARGE SCALE GENOMIC DNA]</scope>
    <source>
        <strain evidence="3">CG2_30_33_13</strain>
    </source>
</reference>
<dbReference type="InterPro" id="IPR014729">
    <property type="entry name" value="Rossmann-like_a/b/a_fold"/>
</dbReference>
<gene>
    <name evidence="3" type="ORF">AUK42_02680</name>
</gene>
<accession>A0A1J5GR40</accession>
<dbReference type="EMBL" id="MNYY01000053">
    <property type="protein sequence ID" value="OIP72058.1"/>
    <property type="molecule type" value="Genomic_DNA"/>
</dbReference>
<dbReference type="Gene3D" id="3.40.50.620">
    <property type="entry name" value="HUPs"/>
    <property type="match status" value="1"/>
</dbReference>
<evidence type="ECO:0000259" key="2">
    <source>
        <dbReference type="SMART" id="SM00893"/>
    </source>
</evidence>
<dbReference type="GO" id="GO:0009055">
    <property type="term" value="F:electron transfer activity"/>
    <property type="evidence" value="ECO:0007669"/>
    <property type="project" value="InterPro"/>
</dbReference>
<keyword evidence="1" id="KW-0813">Transport</keyword>
<dbReference type="Proteomes" id="UP000182763">
    <property type="component" value="Unassembled WGS sequence"/>
</dbReference>
<protein>
    <submittedName>
        <fullName evidence="3">Electron transfer flavoprotein subunit beta</fullName>
    </submittedName>
</protein>
<dbReference type="SMART" id="SM00893">
    <property type="entry name" value="ETF"/>
    <property type="match status" value="1"/>
</dbReference>
<dbReference type="SUPFAM" id="SSF52402">
    <property type="entry name" value="Adenine nucleotide alpha hydrolases-like"/>
    <property type="match status" value="1"/>
</dbReference>
<evidence type="ECO:0000256" key="1">
    <source>
        <dbReference type="ARBA" id="ARBA00022982"/>
    </source>
</evidence>
<comment type="caution">
    <text evidence="3">The sequence shown here is derived from an EMBL/GenBank/DDBJ whole genome shotgun (WGS) entry which is preliminary data.</text>
</comment>
<evidence type="ECO:0000313" key="4">
    <source>
        <dbReference type="Proteomes" id="UP000182763"/>
    </source>
</evidence>
<dbReference type="CDD" id="cd01714">
    <property type="entry name" value="ETF_beta"/>
    <property type="match status" value="1"/>
</dbReference>
<sequence length="261" mass="28844">MKIIACIKQVPEISEVMIDPKTHTLKREGVPSILNPFDENAVEEGLRIKEEYSGELIVITMGPSQAEEALKRCLAMGADEAILISDKTFAGSDTLATAYTLSLVIKPLKPDLIICGKQAIDGDTAQVGPELAEQLGIPQITYVRKVEIPEDKKNIILHKETDDGYEIIQCKLPVLITVLKILNEPRYPSIRGILAAKKKEIKVVKADDLKAKLSFLGADGSPTQVVNIFTPQPHQKGRLIKLEPKDAAKEIVNFLQREKIF</sequence>
<dbReference type="STRING" id="1805029.AUK42_02680"/>
<dbReference type="Pfam" id="PF01012">
    <property type="entry name" value="ETF"/>
    <property type="match status" value="1"/>
</dbReference>
<dbReference type="PANTHER" id="PTHR21294">
    <property type="entry name" value="ELECTRON TRANSFER FLAVOPROTEIN BETA-SUBUNIT"/>
    <property type="match status" value="1"/>
</dbReference>
<dbReference type="PIRSF" id="PIRSF000090">
    <property type="entry name" value="Beta-ETF"/>
    <property type="match status" value="1"/>
</dbReference>
<proteinExistence type="predicted"/>
<dbReference type="PANTHER" id="PTHR21294:SF17">
    <property type="entry name" value="PROTEIN FIXA"/>
    <property type="match status" value="1"/>
</dbReference>
<feature type="domain" description="Electron transfer flavoprotein alpha/beta-subunit N-terminal" evidence="2">
    <location>
        <begin position="22"/>
        <end position="213"/>
    </location>
</feature>
<dbReference type="InterPro" id="IPR033948">
    <property type="entry name" value="ETF_beta_N"/>
</dbReference>
<name>A0A1J5GR40_9BACT</name>
<evidence type="ECO:0000313" key="3">
    <source>
        <dbReference type="EMBL" id="OIP72058.1"/>
    </source>
</evidence>
<keyword evidence="1" id="KW-0249">Electron transport</keyword>
<organism evidence="3 4">
    <name type="scientific">Candidatus Infernicultor aquiphilus</name>
    <dbReference type="NCBI Taxonomy" id="1805029"/>
    <lineage>
        <taxon>Bacteria</taxon>
        <taxon>Pseudomonadati</taxon>
        <taxon>Atribacterota</taxon>
        <taxon>Candidatus Phoenicimicrobiia</taxon>
        <taxon>Candidatus Pheonicimicrobiales</taxon>
        <taxon>Candidatus Phoenicimicrobiaceae</taxon>
        <taxon>Candidatus Infernicultor</taxon>
    </lineage>
</organism>
<dbReference type="InterPro" id="IPR012255">
    <property type="entry name" value="ETF_b"/>
</dbReference>
<dbReference type="AlphaFoldDB" id="A0A1J5GR40"/>